<evidence type="ECO:0000313" key="3">
    <source>
        <dbReference type="EMBL" id="KAF2494306.1"/>
    </source>
</evidence>
<reference evidence="3" key="1">
    <citation type="journal article" date="2020" name="Stud. Mycol.">
        <title>101 Dothideomycetes genomes: a test case for predicting lifestyles and emergence of pathogens.</title>
        <authorList>
            <person name="Haridas S."/>
            <person name="Albert R."/>
            <person name="Binder M."/>
            <person name="Bloem J."/>
            <person name="Labutti K."/>
            <person name="Salamov A."/>
            <person name="Andreopoulos B."/>
            <person name="Baker S."/>
            <person name="Barry K."/>
            <person name="Bills G."/>
            <person name="Bluhm B."/>
            <person name="Cannon C."/>
            <person name="Castanera R."/>
            <person name="Culley D."/>
            <person name="Daum C."/>
            <person name="Ezra D."/>
            <person name="Gonzalez J."/>
            <person name="Henrissat B."/>
            <person name="Kuo A."/>
            <person name="Liang C."/>
            <person name="Lipzen A."/>
            <person name="Lutzoni F."/>
            <person name="Magnuson J."/>
            <person name="Mondo S."/>
            <person name="Nolan M."/>
            <person name="Ohm R."/>
            <person name="Pangilinan J."/>
            <person name="Park H.-J."/>
            <person name="Ramirez L."/>
            <person name="Alfaro M."/>
            <person name="Sun H."/>
            <person name="Tritt A."/>
            <person name="Yoshinaga Y."/>
            <person name="Zwiers L.-H."/>
            <person name="Turgeon B."/>
            <person name="Goodwin S."/>
            <person name="Spatafora J."/>
            <person name="Crous P."/>
            <person name="Grigoriev I."/>
        </authorList>
    </citation>
    <scope>NUCLEOTIDE SEQUENCE</scope>
    <source>
        <strain evidence="3">CBS 269.34</strain>
    </source>
</reference>
<dbReference type="InterPro" id="IPR011032">
    <property type="entry name" value="GroES-like_sf"/>
</dbReference>
<feature type="domain" description="Enoyl reductase (ER)" evidence="2">
    <location>
        <begin position="20"/>
        <end position="347"/>
    </location>
</feature>
<accession>A0A6A6QQ75</accession>
<dbReference type="CDD" id="cd05288">
    <property type="entry name" value="PGDH"/>
    <property type="match status" value="1"/>
</dbReference>
<dbReference type="Gene3D" id="3.40.50.720">
    <property type="entry name" value="NAD(P)-binding Rossmann-like Domain"/>
    <property type="match status" value="1"/>
</dbReference>
<organism evidence="3 4">
    <name type="scientific">Lophium mytilinum</name>
    <dbReference type="NCBI Taxonomy" id="390894"/>
    <lineage>
        <taxon>Eukaryota</taxon>
        <taxon>Fungi</taxon>
        <taxon>Dikarya</taxon>
        <taxon>Ascomycota</taxon>
        <taxon>Pezizomycotina</taxon>
        <taxon>Dothideomycetes</taxon>
        <taxon>Pleosporomycetidae</taxon>
        <taxon>Mytilinidiales</taxon>
        <taxon>Mytilinidiaceae</taxon>
        <taxon>Lophium</taxon>
    </lineage>
</organism>
<gene>
    <name evidence="3" type="ORF">BU16DRAFT_464092</name>
</gene>
<dbReference type="Gene3D" id="3.90.180.10">
    <property type="entry name" value="Medium-chain alcohol dehydrogenases, catalytic domain"/>
    <property type="match status" value="1"/>
</dbReference>
<dbReference type="Pfam" id="PF16884">
    <property type="entry name" value="ADH_N_2"/>
    <property type="match status" value="1"/>
</dbReference>
<dbReference type="InterPro" id="IPR013149">
    <property type="entry name" value="ADH-like_C"/>
</dbReference>
<evidence type="ECO:0000313" key="4">
    <source>
        <dbReference type="Proteomes" id="UP000799750"/>
    </source>
</evidence>
<dbReference type="EMBL" id="MU004191">
    <property type="protein sequence ID" value="KAF2494306.1"/>
    <property type="molecule type" value="Genomic_DNA"/>
</dbReference>
<dbReference type="InterPro" id="IPR041694">
    <property type="entry name" value="ADH_N_2"/>
</dbReference>
<name>A0A6A6QQ75_9PEZI</name>
<dbReference type="OrthoDB" id="809632at2759"/>
<protein>
    <submittedName>
        <fullName evidence="3">NAD(P)-binding protein</fullName>
    </submittedName>
</protein>
<evidence type="ECO:0000259" key="2">
    <source>
        <dbReference type="SMART" id="SM00829"/>
    </source>
</evidence>
<dbReference type="InterPro" id="IPR045010">
    <property type="entry name" value="MDR_fam"/>
</dbReference>
<dbReference type="PANTHER" id="PTHR43205">
    <property type="entry name" value="PROSTAGLANDIN REDUCTASE"/>
    <property type="match status" value="1"/>
</dbReference>
<keyword evidence="4" id="KW-1185">Reference proteome</keyword>
<dbReference type="GO" id="GO:0016628">
    <property type="term" value="F:oxidoreductase activity, acting on the CH-CH group of donors, NAD or NADP as acceptor"/>
    <property type="evidence" value="ECO:0007669"/>
    <property type="project" value="InterPro"/>
</dbReference>
<evidence type="ECO:0000256" key="1">
    <source>
        <dbReference type="ARBA" id="ARBA00023002"/>
    </source>
</evidence>
<dbReference type="Pfam" id="PF00107">
    <property type="entry name" value="ADH_zinc_N"/>
    <property type="match status" value="1"/>
</dbReference>
<dbReference type="FunFam" id="3.40.50.720:FF:000121">
    <property type="entry name" value="Prostaglandin reductase 2"/>
    <property type="match status" value="1"/>
</dbReference>
<dbReference type="SMART" id="SM00829">
    <property type="entry name" value="PKS_ER"/>
    <property type="match status" value="1"/>
</dbReference>
<dbReference type="SUPFAM" id="SSF50129">
    <property type="entry name" value="GroES-like"/>
    <property type="match status" value="1"/>
</dbReference>
<dbReference type="Proteomes" id="UP000799750">
    <property type="component" value="Unassembled WGS sequence"/>
</dbReference>
<proteinExistence type="predicted"/>
<sequence>MAPNKSIIFQKTVDEVPIPGTHLSIEDRPIDLSLPPPDGGLLLKNYYLSVDPYMRTRMEARFPKFYVSFFDVGEPIHNGGVAKVLKSRNPKFAEGDVVYFFNDKGLPFQEYTVCDAAMAEIPFKVENPYNVDVRHYVGALGLAGLTAYGSLYEIGKPKAGETILVSAASGAVGQLVGQLAKKEGLRVLGSVGSDEKLKYIVDELGFDGGFNYKTEEPRKALKRLALNGVDIYYDNVGGPLLEAALGEMNLFGRVVSSGMICDYNKQPENRYGVKSLRAIYMRRITFQGFICIDENILKHFPAMQEAIGKGLADGSIKFKQDITVGIENAIGAFLDLLNGGNNGKALVQLADLDVD</sequence>
<dbReference type="InterPro" id="IPR036291">
    <property type="entry name" value="NAD(P)-bd_dom_sf"/>
</dbReference>
<dbReference type="InterPro" id="IPR020843">
    <property type="entry name" value="ER"/>
</dbReference>
<dbReference type="AlphaFoldDB" id="A0A6A6QQ75"/>
<dbReference type="PANTHER" id="PTHR43205:SF7">
    <property type="entry name" value="PROSTAGLANDIN REDUCTASE 1"/>
    <property type="match status" value="1"/>
</dbReference>
<dbReference type="SUPFAM" id="SSF51735">
    <property type="entry name" value="NAD(P)-binding Rossmann-fold domains"/>
    <property type="match status" value="1"/>
</dbReference>
<keyword evidence="1" id="KW-0560">Oxidoreductase</keyword>